<dbReference type="CDD" id="cd00075">
    <property type="entry name" value="HATPase"/>
    <property type="match status" value="1"/>
</dbReference>
<name>A0A401JHG0_9PROT</name>
<dbReference type="SUPFAM" id="SSF47384">
    <property type="entry name" value="Homodimeric domain of signal transducing histidine kinase"/>
    <property type="match status" value="1"/>
</dbReference>
<dbReference type="Gene3D" id="1.10.287.130">
    <property type="match status" value="1"/>
</dbReference>
<dbReference type="Pfam" id="PF00512">
    <property type="entry name" value="HisKA"/>
    <property type="match status" value="1"/>
</dbReference>
<comment type="caution">
    <text evidence="14">The sequence shown here is derived from an EMBL/GenBank/DDBJ whole genome shotgun (WGS) entry which is preliminary data.</text>
</comment>
<dbReference type="InterPro" id="IPR003660">
    <property type="entry name" value="HAMP_dom"/>
</dbReference>
<dbReference type="CDD" id="cd00082">
    <property type="entry name" value="HisKA"/>
    <property type="match status" value="1"/>
</dbReference>
<dbReference type="RefSeq" id="WP_124706176.1">
    <property type="nucleotide sequence ID" value="NZ_BGOW01000041.1"/>
</dbReference>
<evidence type="ECO:0000256" key="2">
    <source>
        <dbReference type="ARBA" id="ARBA00004141"/>
    </source>
</evidence>
<evidence type="ECO:0000256" key="1">
    <source>
        <dbReference type="ARBA" id="ARBA00000085"/>
    </source>
</evidence>
<evidence type="ECO:0000313" key="14">
    <source>
        <dbReference type="EMBL" id="GBL47418.1"/>
    </source>
</evidence>
<dbReference type="PROSITE" id="PS50885">
    <property type="entry name" value="HAMP"/>
    <property type="match status" value="1"/>
</dbReference>
<keyword evidence="10 11" id="KW-0472">Membrane</keyword>
<feature type="transmembrane region" description="Helical" evidence="11">
    <location>
        <begin position="145"/>
        <end position="164"/>
    </location>
</feature>
<dbReference type="InterPro" id="IPR036097">
    <property type="entry name" value="HisK_dim/P_sf"/>
</dbReference>
<dbReference type="Gene3D" id="3.30.565.10">
    <property type="entry name" value="Histidine kinase-like ATPase, C-terminal domain"/>
    <property type="match status" value="1"/>
</dbReference>
<evidence type="ECO:0000256" key="9">
    <source>
        <dbReference type="ARBA" id="ARBA00023012"/>
    </source>
</evidence>
<dbReference type="OrthoDB" id="8583694at2"/>
<evidence type="ECO:0000256" key="5">
    <source>
        <dbReference type="ARBA" id="ARBA00022679"/>
    </source>
</evidence>
<comment type="catalytic activity">
    <reaction evidence="1">
        <text>ATP + protein L-histidine = ADP + protein N-phospho-L-histidine.</text>
        <dbReference type="EC" id="2.7.13.3"/>
    </reaction>
</comment>
<keyword evidence="8 11" id="KW-1133">Transmembrane helix</keyword>
<evidence type="ECO:0000259" key="12">
    <source>
        <dbReference type="PROSITE" id="PS50109"/>
    </source>
</evidence>
<protein>
    <recommendedName>
        <fullName evidence="3">histidine kinase</fullName>
        <ecNumber evidence="3">2.7.13.3</ecNumber>
    </recommendedName>
</protein>
<dbReference type="PANTHER" id="PTHR45436:SF15">
    <property type="entry name" value="SENSOR HISTIDINE KINASE CUSS"/>
    <property type="match status" value="1"/>
</dbReference>
<keyword evidence="15" id="KW-1185">Reference proteome</keyword>
<comment type="subcellular location">
    <subcellularLocation>
        <location evidence="2">Membrane</location>
        <topology evidence="2">Multi-pass membrane protein</topology>
    </subcellularLocation>
</comment>
<sequence length="438" mass="48532">MKSLKKQLIFWLVGLLSVVGVLAGGISFYFALQEANGLLDHQLRQIARSVDEGSQLPAMQAQFQKENSEERDRDFVIQVWIANAPPESSRPGFNLPRQAVTGFSELSSQNSKWRVYTMIHPHRTVQVSQGEDVRLEIATHSAMRVLFPVAVLIPLSWLLVGVVVSRLLKPLEAVTEAAIHRDVASHTPLPTKNVPEEVAPLIRAMNDLISRLGDALELQRQFLSDAAHELRTPLAALQLQIENLSRNHSREDLEIRIDEMRRGSQRASHLVGQLLKVARYETQNKPIERSEVRLDTFVKSCIADFIPLADHRGIDLGMIHDDSAVIAGNPEDLRILIGNLIDNAIRYTPESGKVDVSVHVSGRNAMVEILDTGPGIPAALLPRIFDRFFRAAGQETEGSGIGLAIVKAIAQRESAKVILANRQDGHGLSARIFFDLAE</sequence>
<evidence type="ECO:0000256" key="11">
    <source>
        <dbReference type="SAM" id="Phobius"/>
    </source>
</evidence>
<accession>A0A401JHG0</accession>
<dbReference type="InterPro" id="IPR003594">
    <property type="entry name" value="HATPase_dom"/>
</dbReference>
<proteinExistence type="predicted"/>
<evidence type="ECO:0000256" key="7">
    <source>
        <dbReference type="ARBA" id="ARBA00022777"/>
    </source>
</evidence>
<dbReference type="SMART" id="SM00388">
    <property type="entry name" value="HisKA"/>
    <property type="match status" value="1"/>
</dbReference>
<organism evidence="14 15">
    <name type="scientific">Sulfuriferula multivorans</name>
    <dbReference type="NCBI Taxonomy" id="1559896"/>
    <lineage>
        <taxon>Bacteria</taxon>
        <taxon>Pseudomonadati</taxon>
        <taxon>Pseudomonadota</taxon>
        <taxon>Betaproteobacteria</taxon>
        <taxon>Nitrosomonadales</taxon>
        <taxon>Sulfuricellaceae</taxon>
        <taxon>Sulfuriferula</taxon>
    </lineage>
</organism>
<evidence type="ECO:0000256" key="3">
    <source>
        <dbReference type="ARBA" id="ARBA00012438"/>
    </source>
</evidence>
<evidence type="ECO:0000256" key="6">
    <source>
        <dbReference type="ARBA" id="ARBA00022692"/>
    </source>
</evidence>
<dbReference type="SMART" id="SM00387">
    <property type="entry name" value="HATPase_c"/>
    <property type="match status" value="1"/>
</dbReference>
<dbReference type="PANTHER" id="PTHR45436">
    <property type="entry name" value="SENSOR HISTIDINE KINASE YKOH"/>
    <property type="match status" value="1"/>
</dbReference>
<dbReference type="GO" id="GO:0000155">
    <property type="term" value="F:phosphorelay sensor kinase activity"/>
    <property type="evidence" value="ECO:0007669"/>
    <property type="project" value="InterPro"/>
</dbReference>
<evidence type="ECO:0000256" key="4">
    <source>
        <dbReference type="ARBA" id="ARBA00022553"/>
    </source>
</evidence>
<dbReference type="Pfam" id="PF02518">
    <property type="entry name" value="HATPase_c"/>
    <property type="match status" value="1"/>
</dbReference>
<keyword evidence="6 11" id="KW-0812">Transmembrane</keyword>
<dbReference type="InterPro" id="IPR005467">
    <property type="entry name" value="His_kinase_dom"/>
</dbReference>
<dbReference type="EMBL" id="BGOW01000041">
    <property type="protein sequence ID" value="GBL47418.1"/>
    <property type="molecule type" value="Genomic_DNA"/>
</dbReference>
<dbReference type="PROSITE" id="PS50109">
    <property type="entry name" value="HIS_KIN"/>
    <property type="match status" value="1"/>
</dbReference>
<evidence type="ECO:0000256" key="8">
    <source>
        <dbReference type="ARBA" id="ARBA00022989"/>
    </source>
</evidence>
<keyword evidence="7 14" id="KW-0418">Kinase</keyword>
<reference evidence="14 15" key="1">
    <citation type="journal article" date="2019" name="Front. Microbiol.">
        <title>Genomes of Neutrophilic Sulfur-Oxidizing Chemolithoautotrophs Representing 9 Proteobacterial Species From 8 Genera.</title>
        <authorList>
            <person name="Watanabe T."/>
            <person name="Kojima H."/>
            <person name="Umezawa K."/>
            <person name="Hori C."/>
            <person name="Takasuka T.E."/>
            <person name="Kato Y."/>
            <person name="Fukui M."/>
        </authorList>
    </citation>
    <scope>NUCLEOTIDE SEQUENCE [LARGE SCALE GENOMIC DNA]</scope>
    <source>
        <strain evidence="14 15">TTN</strain>
    </source>
</reference>
<dbReference type="Proteomes" id="UP000286806">
    <property type="component" value="Unassembled WGS sequence"/>
</dbReference>
<feature type="domain" description="HAMP" evidence="13">
    <location>
        <begin position="165"/>
        <end position="217"/>
    </location>
</feature>
<gene>
    <name evidence="14" type="ORF">SFMTTN_3257</name>
</gene>
<dbReference type="InterPro" id="IPR036890">
    <property type="entry name" value="HATPase_C_sf"/>
</dbReference>
<keyword evidence="9" id="KW-0902">Two-component regulatory system</keyword>
<dbReference type="AlphaFoldDB" id="A0A401JHG0"/>
<dbReference type="GO" id="GO:0005886">
    <property type="term" value="C:plasma membrane"/>
    <property type="evidence" value="ECO:0007669"/>
    <property type="project" value="TreeGrafter"/>
</dbReference>
<feature type="domain" description="Histidine kinase" evidence="12">
    <location>
        <begin position="225"/>
        <end position="438"/>
    </location>
</feature>
<feature type="transmembrane region" description="Helical" evidence="11">
    <location>
        <begin position="9"/>
        <end position="32"/>
    </location>
</feature>
<dbReference type="InterPro" id="IPR003661">
    <property type="entry name" value="HisK_dim/P_dom"/>
</dbReference>
<keyword evidence="4" id="KW-0597">Phosphoprotein</keyword>
<dbReference type="SUPFAM" id="SSF55874">
    <property type="entry name" value="ATPase domain of HSP90 chaperone/DNA topoisomerase II/histidine kinase"/>
    <property type="match status" value="1"/>
</dbReference>
<keyword evidence="5" id="KW-0808">Transferase</keyword>
<dbReference type="InterPro" id="IPR050428">
    <property type="entry name" value="TCS_sensor_his_kinase"/>
</dbReference>
<dbReference type="PRINTS" id="PR00344">
    <property type="entry name" value="BCTRLSENSOR"/>
</dbReference>
<dbReference type="EC" id="2.7.13.3" evidence="3"/>
<evidence type="ECO:0000259" key="13">
    <source>
        <dbReference type="PROSITE" id="PS50885"/>
    </source>
</evidence>
<dbReference type="InterPro" id="IPR004358">
    <property type="entry name" value="Sig_transdc_His_kin-like_C"/>
</dbReference>
<evidence type="ECO:0000256" key="10">
    <source>
        <dbReference type="ARBA" id="ARBA00023136"/>
    </source>
</evidence>
<evidence type="ECO:0000313" key="15">
    <source>
        <dbReference type="Proteomes" id="UP000286806"/>
    </source>
</evidence>